<protein>
    <submittedName>
        <fullName evidence="6">ABC transporter ATP-binding protein</fullName>
    </submittedName>
</protein>
<sequence>MREAFIEVNGIRKSYNEQLVLENMNFTVDKGEIAGLLGPNGSGKTTMIRLLNGVILPDEGKMAVDGFNPVKDGNPIRSMSGIVTEGAGLYHEMNALDNLRFFAQIYSVDQAEKRIGQLLEQFELTAHKDRLVGTYSTGMKKRLALAKALIHDPSLLFLDEPTNGLDPEGIKSVMYYLKELNKQEGTTILICSHVLHQIEDICNKYIFMDSGRVIVEGTHEEIEKQYLKDFQLKVETDLHIIGDIYYSYPFIRLNEKTLIFTVPSKEAVSNLLKLILNESSVYSAEILNRDLESLYFQVRRENK</sequence>
<dbReference type="InterPro" id="IPR003593">
    <property type="entry name" value="AAA+_ATPase"/>
</dbReference>
<dbReference type="EMBL" id="JARTFS010000013">
    <property type="protein sequence ID" value="MED4402921.1"/>
    <property type="molecule type" value="Genomic_DNA"/>
</dbReference>
<dbReference type="InterPro" id="IPR027417">
    <property type="entry name" value="P-loop_NTPase"/>
</dbReference>
<dbReference type="PANTHER" id="PTHR42711:SF5">
    <property type="entry name" value="ABC TRANSPORTER ATP-BINDING PROTEIN NATA"/>
    <property type="match status" value="1"/>
</dbReference>
<evidence type="ECO:0000256" key="3">
    <source>
        <dbReference type="ARBA" id="ARBA00022741"/>
    </source>
</evidence>
<evidence type="ECO:0000259" key="5">
    <source>
        <dbReference type="PROSITE" id="PS50893"/>
    </source>
</evidence>
<dbReference type="PROSITE" id="PS50893">
    <property type="entry name" value="ABC_TRANSPORTER_2"/>
    <property type="match status" value="1"/>
</dbReference>
<evidence type="ECO:0000313" key="6">
    <source>
        <dbReference type="EMBL" id="MED4402921.1"/>
    </source>
</evidence>
<feature type="domain" description="ABC transporter" evidence="5">
    <location>
        <begin position="6"/>
        <end position="235"/>
    </location>
</feature>
<dbReference type="Proteomes" id="UP001342826">
    <property type="component" value="Unassembled WGS sequence"/>
</dbReference>
<proteinExistence type="inferred from homology"/>
<gene>
    <name evidence="6" type="ORF">P9271_16575</name>
</gene>
<dbReference type="SMART" id="SM00382">
    <property type="entry name" value="AAA"/>
    <property type="match status" value="1"/>
</dbReference>
<dbReference type="PANTHER" id="PTHR42711">
    <property type="entry name" value="ABC TRANSPORTER ATP-BINDING PROTEIN"/>
    <property type="match status" value="1"/>
</dbReference>
<keyword evidence="2" id="KW-0813">Transport</keyword>
<accession>A0ABU6P0R2</accession>
<evidence type="ECO:0000256" key="4">
    <source>
        <dbReference type="ARBA" id="ARBA00022840"/>
    </source>
</evidence>
<dbReference type="InterPro" id="IPR003439">
    <property type="entry name" value="ABC_transporter-like_ATP-bd"/>
</dbReference>
<evidence type="ECO:0000256" key="1">
    <source>
        <dbReference type="ARBA" id="ARBA00005417"/>
    </source>
</evidence>
<evidence type="ECO:0000313" key="7">
    <source>
        <dbReference type="Proteomes" id="UP001342826"/>
    </source>
</evidence>
<keyword evidence="4 6" id="KW-0067">ATP-binding</keyword>
<keyword evidence="3" id="KW-0547">Nucleotide-binding</keyword>
<evidence type="ECO:0000256" key="2">
    <source>
        <dbReference type="ARBA" id="ARBA00022448"/>
    </source>
</evidence>
<comment type="caution">
    <text evidence="6">The sequence shown here is derived from an EMBL/GenBank/DDBJ whole genome shotgun (WGS) entry which is preliminary data.</text>
</comment>
<dbReference type="Gene3D" id="3.40.50.300">
    <property type="entry name" value="P-loop containing nucleotide triphosphate hydrolases"/>
    <property type="match status" value="1"/>
</dbReference>
<dbReference type="RefSeq" id="WP_328015601.1">
    <property type="nucleotide sequence ID" value="NZ_JARTFS010000013.1"/>
</dbReference>
<keyword evidence="7" id="KW-1185">Reference proteome</keyword>
<reference evidence="6 7" key="1">
    <citation type="submission" date="2023-03" db="EMBL/GenBank/DDBJ databases">
        <title>Bacillus Genome Sequencing.</title>
        <authorList>
            <person name="Dunlap C."/>
        </authorList>
    </citation>
    <scope>NUCLEOTIDE SEQUENCE [LARGE SCALE GENOMIC DNA]</scope>
    <source>
        <strain evidence="6 7">NRS-1717</strain>
    </source>
</reference>
<organism evidence="6 7">
    <name type="scientific">Metabacillus fastidiosus</name>
    <dbReference type="NCBI Taxonomy" id="1458"/>
    <lineage>
        <taxon>Bacteria</taxon>
        <taxon>Bacillati</taxon>
        <taxon>Bacillota</taxon>
        <taxon>Bacilli</taxon>
        <taxon>Bacillales</taxon>
        <taxon>Bacillaceae</taxon>
        <taxon>Metabacillus</taxon>
    </lineage>
</organism>
<comment type="similarity">
    <text evidence="1">Belongs to the ABC transporter superfamily.</text>
</comment>
<dbReference type="SUPFAM" id="SSF52540">
    <property type="entry name" value="P-loop containing nucleoside triphosphate hydrolases"/>
    <property type="match status" value="1"/>
</dbReference>
<name>A0ABU6P0R2_9BACI</name>
<dbReference type="GO" id="GO:0005524">
    <property type="term" value="F:ATP binding"/>
    <property type="evidence" value="ECO:0007669"/>
    <property type="project" value="UniProtKB-KW"/>
</dbReference>
<dbReference type="Pfam" id="PF00005">
    <property type="entry name" value="ABC_tran"/>
    <property type="match status" value="1"/>
</dbReference>
<dbReference type="InterPro" id="IPR050763">
    <property type="entry name" value="ABC_transporter_ATP-binding"/>
</dbReference>